<sequence length="294" mass="31537" precursor="true">MRKSLIKTLAVTTLSAAAFVGAAAFNTPNASAKTTIRSYQNIKNATYTVTNKHATVYKTGSLAKKTGTMQNYGSKVTGYYAVHVTRNGKASIYYKFRVGKKTGWVWHGYLKKATAVKPASNTQPAAGSTTTTDNSSSNSSKSDKYDFSVSGYRADFLKAVNAERAKRGIAPLKEDADLDQMAQIRAGQTTTTHSHYDSDGSVAVDKLSKSMGIPWGAEVIATDTLGKDFGTTNNEDVTKADIEGYIYEDAGSNWGHRDALLNPSFTKIGMGFAQEGGPDAGWSNWASDTVADLD</sequence>
<dbReference type="CDD" id="cd05379">
    <property type="entry name" value="CAP_bacterial"/>
    <property type="match status" value="1"/>
</dbReference>
<organism evidence="4 5">
    <name type="scientific">Secundilactobacillus mixtipabuli</name>
    <dbReference type="NCBI Taxonomy" id="1435342"/>
    <lineage>
        <taxon>Bacteria</taxon>
        <taxon>Bacillati</taxon>
        <taxon>Bacillota</taxon>
        <taxon>Bacilli</taxon>
        <taxon>Lactobacillales</taxon>
        <taxon>Lactobacillaceae</taxon>
        <taxon>Secundilactobacillus</taxon>
    </lineage>
</organism>
<evidence type="ECO:0000259" key="3">
    <source>
        <dbReference type="Pfam" id="PF00188"/>
    </source>
</evidence>
<keyword evidence="5" id="KW-1185">Reference proteome</keyword>
<dbReference type="Gene3D" id="3.40.33.10">
    <property type="entry name" value="CAP"/>
    <property type="match status" value="1"/>
</dbReference>
<dbReference type="SUPFAM" id="SSF55797">
    <property type="entry name" value="PR-1-like"/>
    <property type="match status" value="1"/>
</dbReference>
<dbReference type="AlphaFoldDB" id="A0A1Z5I9R6"/>
<dbReference type="InterPro" id="IPR014044">
    <property type="entry name" value="CAP_dom"/>
</dbReference>
<dbReference type="RefSeq" id="WP_089108346.1">
    <property type="nucleotide sequence ID" value="NZ_BCMF01000002.1"/>
</dbReference>
<dbReference type="Proteomes" id="UP000198374">
    <property type="component" value="Unassembled WGS sequence"/>
</dbReference>
<reference evidence="4 5" key="1">
    <citation type="submission" date="2015-11" db="EMBL/GenBank/DDBJ databases">
        <title>Draft genome sequences of new species of the genus Lactobacillus isolated from orchardgrass silage.</title>
        <authorList>
            <person name="Tohno M."/>
            <person name="Tanizawa Y."/>
            <person name="Arita M."/>
        </authorList>
    </citation>
    <scope>NUCLEOTIDE SEQUENCE [LARGE SCALE GENOMIC DNA]</scope>
    <source>
        <strain evidence="4 5">IWT30</strain>
    </source>
</reference>
<protein>
    <recommendedName>
        <fullName evidence="3">SCP domain-containing protein</fullName>
    </recommendedName>
</protein>
<feature type="domain" description="SCP" evidence="3">
    <location>
        <begin position="157"/>
        <end position="277"/>
    </location>
</feature>
<name>A0A1Z5I9R6_9LACO</name>
<dbReference type="OrthoDB" id="2291410at2"/>
<comment type="caution">
    <text evidence="4">The sequence shown here is derived from an EMBL/GenBank/DDBJ whole genome shotgun (WGS) entry which is preliminary data.</text>
</comment>
<dbReference type="Pfam" id="PF00188">
    <property type="entry name" value="CAP"/>
    <property type="match status" value="1"/>
</dbReference>
<dbReference type="InterPro" id="IPR035940">
    <property type="entry name" value="CAP_sf"/>
</dbReference>
<evidence type="ECO:0000256" key="1">
    <source>
        <dbReference type="SAM" id="MobiDB-lite"/>
    </source>
</evidence>
<evidence type="ECO:0000256" key="2">
    <source>
        <dbReference type="SAM" id="SignalP"/>
    </source>
</evidence>
<evidence type="ECO:0000313" key="5">
    <source>
        <dbReference type="Proteomes" id="UP000198374"/>
    </source>
</evidence>
<feature type="compositionally biased region" description="Low complexity" evidence="1">
    <location>
        <begin position="128"/>
        <end position="140"/>
    </location>
</feature>
<gene>
    <name evidence="4" type="ORF">IWT30_00477</name>
</gene>
<accession>A0A1Z5I9R6</accession>
<feature type="signal peptide" evidence="2">
    <location>
        <begin position="1"/>
        <end position="32"/>
    </location>
</feature>
<keyword evidence="2" id="KW-0732">Signal</keyword>
<evidence type="ECO:0000313" key="4">
    <source>
        <dbReference type="EMBL" id="GAW98532.1"/>
    </source>
</evidence>
<feature type="chain" id="PRO_5012125254" description="SCP domain-containing protein" evidence="2">
    <location>
        <begin position="33"/>
        <end position="294"/>
    </location>
</feature>
<proteinExistence type="predicted"/>
<dbReference type="EMBL" id="BCMF01000002">
    <property type="protein sequence ID" value="GAW98532.1"/>
    <property type="molecule type" value="Genomic_DNA"/>
</dbReference>
<feature type="region of interest" description="Disordered" evidence="1">
    <location>
        <begin position="117"/>
        <end position="144"/>
    </location>
</feature>